<proteinExistence type="predicted"/>
<organism evidence="1 2">
    <name type="scientific">Canavalia gladiata</name>
    <name type="common">Sword bean</name>
    <name type="synonym">Dolichos gladiatus</name>
    <dbReference type="NCBI Taxonomy" id="3824"/>
    <lineage>
        <taxon>Eukaryota</taxon>
        <taxon>Viridiplantae</taxon>
        <taxon>Streptophyta</taxon>
        <taxon>Embryophyta</taxon>
        <taxon>Tracheophyta</taxon>
        <taxon>Spermatophyta</taxon>
        <taxon>Magnoliopsida</taxon>
        <taxon>eudicotyledons</taxon>
        <taxon>Gunneridae</taxon>
        <taxon>Pentapetalae</taxon>
        <taxon>rosids</taxon>
        <taxon>fabids</taxon>
        <taxon>Fabales</taxon>
        <taxon>Fabaceae</taxon>
        <taxon>Papilionoideae</taxon>
        <taxon>50 kb inversion clade</taxon>
        <taxon>NPAAA clade</taxon>
        <taxon>indigoferoid/millettioid clade</taxon>
        <taxon>Phaseoleae</taxon>
        <taxon>Canavalia</taxon>
    </lineage>
</organism>
<comment type="caution">
    <text evidence="1">The sequence shown here is derived from an EMBL/GenBank/DDBJ whole genome shotgun (WGS) entry which is preliminary data.</text>
</comment>
<gene>
    <name evidence="1" type="ORF">VNO77_30568</name>
</gene>
<evidence type="ECO:0000313" key="2">
    <source>
        <dbReference type="Proteomes" id="UP001367508"/>
    </source>
</evidence>
<name>A0AAN9Q4B2_CANGL</name>
<dbReference type="AlphaFoldDB" id="A0AAN9Q4B2"/>
<dbReference type="EMBL" id="JAYMYQ010000007">
    <property type="protein sequence ID" value="KAK7320779.1"/>
    <property type="molecule type" value="Genomic_DNA"/>
</dbReference>
<reference evidence="1 2" key="1">
    <citation type="submission" date="2024-01" db="EMBL/GenBank/DDBJ databases">
        <title>The genomes of 5 underutilized Papilionoideae crops provide insights into root nodulation and disease resistanc.</title>
        <authorList>
            <person name="Jiang F."/>
        </authorList>
    </citation>
    <scope>NUCLEOTIDE SEQUENCE [LARGE SCALE GENOMIC DNA]</scope>
    <source>
        <strain evidence="1">LVBAO_FW01</strain>
        <tissue evidence="1">Leaves</tissue>
    </source>
</reference>
<accession>A0AAN9Q4B2</accession>
<dbReference type="Proteomes" id="UP001367508">
    <property type="component" value="Unassembled WGS sequence"/>
</dbReference>
<keyword evidence="2" id="KW-1185">Reference proteome</keyword>
<protein>
    <submittedName>
        <fullName evidence="1">Uncharacterized protein</fullName>
    </submittedName>
</protein>
<evidence type="ECO:0000313" key="1">
    <source>
        <dbReference type="EMBL" id="KAK7320779.1"/>
    </source>
</evidence>
<sequence>MLEEEMICFILNFKGYNELQLNESDNNERKSIARNANEKNIRQNLSKGFGKELLEDFEDPNGDEDELYFIYKEIFKMLIKLQKFKRDPKSKKTSAMNA</sequence>